<comment type="cofactor">
    <cofactor evidence="2">
        <name>a divalent metal cation</name>
        <dbReference type="ChEBI" id="CHEBI:60240"/>
    </cofactor>
</comment>
<dbReference type="PANTHER" id="PTHR33254:SF4">
    <property type="entry name" value="4-HYDROXY-4-METHYL-2-OXOGLUTARATE ALDOLASE 3-RELATED"/>
    <property type="match status" value="1"/>
</dbReference>
<evidence type="ECO:0000313" key="14">
    <source>
        <dbReference type="EMBL" id="PWG59150.1"/>
    </source>
</evidence>
<feature type="binding site" evidence="13">
    <location>
        <begin position="93"/>
        <end position="96"/>
    </location>
    <ligand>
        <name>substrate</name>
    </ligand>
</feature>
<dbReference type="PANTHER" id="PTHR33254">
    <property type="entry name" value="4-HYDROXY-4-METHYL-2-OXOGLUTARATE ALDOLASE 3-RELATED"/>
    <property type="match status" value="1"/>
</dbReference>
<dbReference type="AlphaFoldDB" id="A0A2U2MQM7"/>
<keyword evidence="14" id="KW-0808">Transferase</keyword>
<dbReference type="SUPFAM" id="SSF89562">
    <property type="entry name" value="RraA-like"/>
    <property type="match status" value="1"/>
</dbReference>
<evidence type="ECO:0000256" key="3">
    <source>
        <dbReference type="ARBA" id="ARBA00008621"/>
    </source>
</evidence>
<accession>A0A2U2MQM7</accession>
<dbReference type="GO" id="GO:0047443">
    <property type="term" value="F:4-hydroxy-4-methyl-2-oxoglutarate aldolase activity"/>
    <property type="evidence" value="ECO:0007669"/>
    <property type="project" value="UniProtKB-EC"/>
</dbReference>
<comment type="cofactor">
    <cofactor evidence="13">
        <name>Mg(2+)</name>
        <dbReference type="ChEBI" id="CHEBI:18420"/>
    </cofactor>
</comment>
<proteinExistence type="inferred from homology"/>
<dbReference type="EC" id="4.1.1.112" evidence="6"/>
<dbReference type="Proteomes" id="UP000245753">
    <property type="component" value="Unassembled WGS sequence"/>
</dbReference>
<comment type="catalytic activity">
    <reaction evidence="1">
        <text>4-hydroxy-4-methyl-2-oxoglutarate = 2 pyruvate</text>
        <dbReference type="Rhea" id="RHEA:22748"/>
        <dbReference type="ChEBI" id="CHEBI:15361"/>
        <dbReference type="ChEBI" id="CHEBI:58276"/>
        <dbReference type="EC" id="4.1.3.17"/>
    </reaction>
</comment>
<protein>
    <recommendedName>
        <fullName evidence="7">Putative 4-hydroxy-4-methyl-2-oxoglutarate aldolase</fullName>
        <ecNumber evidence="6">4.1.1.112</ecNumber>
        <ecNumber evidence="5">4.1.3.17</ecNumber>
    </recommendedName>
    <alternativeName>
        <fullName evidence="11">Oxaloacetate decarboxylase</fullName>
    </alternativeName>
    <alternativeName>
        <fullName evidence="9">Regulator of ribonuclease activity homolog</fullName>
    </alternativeName>
    <alternativeName>
        <fullName evidence="10">RraA-like protein</fullName>
    </alternativeName>
</protein>
<feature type="binding site" evidence="13">
    <location>
        <position position="116"/>
    </location>
    <ligand>
        <name>Mg(2+)</name>
        <dbReference type="ChEBI" id="CHEBI:18420"/>
    </ligand>
</feature>
<evidence type="ECO:0000256" key="1">
    <source>
        <dbReference type="ARBA" id="ARBA00001342"/>
    </source>
</evidence>
<dbReference type="InterPro" id="IPR036704">
    <property type="entry name" value="RraA/RraA-like_sf"/>
</dbReference>
<comment type="catalytic activity">
    <reaction evidence="12">
        <text>oxaloacetate + H(+) = pyruvate + CO2</text>
        <dbReference type="Rhea" id="RHEA:15641"/>
        <dbReference type="ChEBI" id="CHEBI:15361"/>
        <dbReference type="ChEBI" id="CHEBI:15378"/>
        <dbReference type="ChEBI" id="CHEBI:16452"/>
        <dbReference type="ChEBI" id="CHEBI:16526"/>
        <dbReference type="EC" id="4.1.1.112"/>
    </reaction>
</comment>
<dbReference type="CDD" id="cd16841">
    <property type="entry name" value="RraA_family"/>
    <property type="match status" value="1"/>
</dbReference>
<evidence type="ECO:0000256" key="8">
    <source>
        <dbReference type="ARBA" id="ARBA00025046"/>
    </source>
</evidence>
<comment type="function">
    <text evidence="8">Catalyzes the aldol cleavage of 4-hydroxy-4-methyl-2-oxoglutarate (HMG) into 2 molecules of pyruvate. Also contains a secondary oxaloacetate (OAA) decarboxylase activity due to the common pyruvate enolate transition state formed following C-C bond cleavage in the retro-aldol and decarboxylation reactions.</text>
</comment>
<dbReference type="Pfam" id="PF03737">
    <property type="entry name" value="RraA-like"/>
    <property type="match status" value="1"/>
</dbReference>
<dbReference type="InterPro" id="IPR005493">
    <property type="entry name" value="RraA/RraA-like"/>
</dbReference>
<dbReference type="Gene3D" id="3.50.30.40">
    <property type="entry name" value="Ribonuclease E inhibitor RraA/RraA-like"/>
    <property type="match status" value="1"/>
</dbReference>
<evidence type="ECO:0000256" key="9">
    <source>
        <dbReference type="ARBA" id="ARBA00029596"/>
    </source>
</evidence>
<comment type="subunit">
    <text evidence="4">Homotrimer.</text>
</comment>
<evidence type="ECO:0000256" key="10">
    <source>
        <dbReference type="ARBA" id="ARBA00030169"/>
    </source>
</evidence>
<dbReference type="EMBL" id="QFFN01000034">
    <property type="protein sequence ID" value="PWG59150.1"/>
    <property type="molecule type" value="Genomic_DNA"/>
</dbReference>
<evidence type="ECO:0000256" key="6">
    <source>
        <dbReference type="ARBA" id="ARBA00012947"/>
    </source>
</evidence>
<evidence type="ECO:0000313" key="15">
    <source>
        <dbReference type="Proteomes" id="UP000245753"/>
    </source>
</evidence>
<keyword evidence="15" id="KW-1185">Reference proteome</keyword>
<evidence type="ECO:0000256" key="5">
    <source>
        <dbReference type="ARBA" id="ARBA00012213"/>
    </source>
</evidence>
<evidence type="ECO:0000256" key="13">
    <source>
        <dbReference type="PIRSR" id="PIRSR605493-1"/>
    </source>
</evidence>
<dbReference type="GO" id="GO:0032259">
    <property type="term" value="P:methylation"/>
    <property type="evidence" value="ECO:0007669"/>
    <property type="project" value="UniProtKB-KW"/>
</dbReference>
<dbReference type="GO" id="GO:0046872">
    <property type="term" value="F:metal ion binding"/>
    <property type="evidence" value="ECO:0007669"/>
    <property type="project" value="UniProtKB-KW"/>
</dbReference>
<evidence type="ECO:0000256" key="11">
    <source>
        <dbReference type="ARBA" id="ARBA00032305"/>
    </source>
</evidence>
<organism evidence="14 15">
    <name type="scientific">Bifidobacterium catulorum</name>
    <dbReference type="NCBI Taxonomy" id="1630173"/>
    <lineage>
        <taxon>Bacteria</taxon>
        <taxon>Bacillati</taxon>
        <taxon>Actinomycetota</taxon>
        <taxon>Actinomycetes</taxon>
        <taxon>Bifidobacteriales</taxon>
        <taxon>Bifidobacteriaceae</taxon>
        <taxon>Bifidobacterium</taxon>
    </lineage>
</organism>
<keyword evidence="13" id="KW-0460">Magnesium</keyword>
<name>A0A2U2MQM7_9BIFI</name>
<reference evidence="14 15" key="1">
    <citation type="journal article" date="2018" name="Int. J. Syst. Evol. Microbiol.">
        <title>Bifidobacterium catulorum sp. nov., a novel taxon from the faeces of the baby common marmoset (Callithrix jacchus).</title>
        <authorList>
            <person name="Modesto M."/>
            <person name="Michelini S."/>
            <person name="Oki K."/>
            <person name="Biavati B."/>
            <person name="Watanabe K."/>
            <person name="Mattarelli P."/>
        </authorList>
    </citation>
    <scope>NUCLEOTIDE SEQUENCE [LARGE SCALE GENOMIC DNA]</scope>
    <source>
        <strain evidence="14 15">MRM 8.19</strain>
    </source>
</reference>
<evidence type="ECO:0000256" key="4">
    <source>
        <dbReference type="ARBA" id="ARBA00011233"/>
    </source>
</evidence>
<keyword evidence="14" id="KW-0489">Methyltransferase</keyword>
<comment type="similarity">
    <text evidence="3">Belongs to the class II aldolase/RraA-like family.</text>
</comment>
<evidence type="ECO:0000256" key="12">
    <source>
        <dbReference type="ARBA" id="ARBA00047973"/>
    </source>
</evidence>
<dbReference type="GO" id="GO:0008168">
    <property type="term" value="F:methyltransferase activity"/>
    <property type="evidence" value="ECO:0007669"/>
    <property type="project" value="UniProtKB-KW"/>
</dbReference>
<evidence type="ECO:0000256" key="2">
    <source>
        <dbReference type="ARBA" id="ARBA00001968"/>
    </source>
</evidence>
<evidence type="ECO:0000256" key="7">
    <source>
        <dbReference type="ARBA" id="ARBA00016549"/>
    </source>
</evidence>
<comment type="caution">
    <text evidence="14">The sequence shown here is derived from an EMBL/GenBank/DDBJ whole genome shotgun (WGS) entry which is preliminary data.</text>
</comment>
<keyword evidence="13" id="KW-0479">Metal-binding</keyword>
<sequence length="228" mass="24334">MPRLHIKGNTMTNDNISRLLDLDPATIGHFLNGGYMLPYIKPLNDTVKVAGPAYTVRVIGKDSASLYHALQHAKEGSVIVIDKGGDNVYAPVGEVVSLVARQRNIAGIVIDGPATDSVAIRRSGYPVFCSGVSVATTNVLGITGDWEQPISCGGTAVHPGDIIFGDADGVVVIPPERLDDVLVKAEEALERERRNRNAIAEGKPLPIDADALFNADVAGLIKNLRQRH</sequence>
<gene>
    <name evidence="14" type="ORF">DF200_09130</name>
</gene>
<dbReference type="GO" id="GO:0008948">
    <property type="term" value="F:oxaloacetate decarboxylase activity"/>
    <property type="evidence" value="ECO:0007669"/>
    <property type="project" value="UniProtKB-EC"/>
</dbReference>
<dbReference type="EC" id="4.1.3.17" evidence="5"/>